<name>A0A7R8WC92_9CRUS</name>
<evidence type="ECO:0000256" key="8">
    <source>
        <dbReference type="ARBA" id="ARBA00025747"/>
    </source>
</evidence>
<keyword evidence="5" id="KW-0443">Lipid metabolism</keyword>
<dbReference type="InterPro" id="IPR053829">
    <property type="entry name" value="XLF-like_CC"/>
</dbReference>
<evidence type="ECO:0000256" key="4">
    <source>
        <dbReference type="ARBA" id="ARBA00022963"/>
    </source>
</evidence>
<dbReference type="InterPro" id="IPR015381">
    <property type="entry name" value="XLF-like_N"/>
</dbReference>
<dbReference type="SUPFAM" id="SSF56024">
    <property type="entry name" value="Phospholipase D/nuclease"/>
    <property type="match status" value="1"/>
</dbReference>
<keyword evidence="7" id="KW-0539">Nucleus</keyword>
<dbReference type="GO" id="GO:0006303">
    <property type="term" value="P:double-strand break repair via nonhomologous end joining"/>
    <property type="evidence" value="ECO:0007669"/>
    <property type="project" value="UniProtKB-ARBA"/>
</dbReference>
<dbReference type="GO" id="GO:0016042">
    <property type="term" value="P:lipid catabolic process"/>
    <property type="evidence" value="ECO:0007669"/>
    <property type="project" value="UniProtKB-KW"/>
</dbReference>
<comment type="similarity">
    <text evidence="8">Belongs to the XRCC4-XLF family. XLF subfamily.</text>
</comment>
<reference evidence="13" key="1">
    <citation type="submission" date="2020-11" db="EMBL/GenBank/DDBJ databases">
        <authorList>
            <person name="Tran Van P."/>
        </authorList>
    </citation>
    <scope>NUCLEOTIDE SEQUENCE</scope>
</reference>
<organism evidence="13">
    <name type="scientific">Cyprideis torosa</name>
    <dbReference type="NCBI Taxonomy" id="163714"/>
    <lineage>
        <taxon>Eukaryota</taxon>
        <taxon>Metazoa</taxon>
        <taxon>Ecdysozoa</taxon>
        <taxon>Arthropoda</taxon>
        <taxon>Crustacea</taxon>
        <taxon>Oligostraca</taxon>
        <taxon>Ostracoda</taxon>
        <taxon>Podocopa</taxon>
        <taxon>Podocopida</taxon>
        <taxon>Cytherocopina</taxon>
        <taxon>Cytheroidea</taxon>
        <taxon>Cytherideidae</taxon>
        <taxon>Cyprideis</taxon>
    </lineage>
</organism>
<evidence type="ECO:0000256" key="2">
    <source>
        <dbReference type="ARBA" id="ARBA00022763"/>
    </source>
</evidence>
<evidence type="ECO:0000256" key="6">
    <source>
        <dbReference type="ARBA" id="ARBA00023204"/>
    </source>
</evidence>
<dbReference type="Pfam" id="PF13091">
    <property type="entry name" value="PLDc_2"/>
    <property type="match status" value="1"/>
</dbReference>
<dbReference type="InterPro" id="IPR025202">
    <property type="entry name" value="PLD-like_dom"/>
</dbReference>
<dbReference type="EMBL" id="OB661779">
    <property type="protein sequence ID" value="CAD7228964.1"/>
    <property type="molecule type" value="Genomic_DNA"/>
</dbReference>
<dbReference type="GO" id="GO:0016891">
    <property type="term" value="F:RNA endonuclease activity producing 5'-phosphomonoesters, hydrolytic mechanism"/>
    <property type="evidence" value="ECO:0007669"/>
    <property type="project" value="TreeGrafter"/>
</dbReference>
<evidence type="ECO:0000259" key="12">
    <source>
        <dbReference type="PROSITE" id="PS50035"/>
    </source>
</evidence>
<dbReference type="CDD" id="cd22285">
    <property type="entry name" value="HD_XLF_N"/>
    <property type="match status" value="1"/>
</dbReference>
<keyword evidence="4" id="KW-0442">Lipid degradation</keyword>
<dbReference type="OrthoDB" id="6350693at2759"/>
<keyword evidence="2" id="KW-0227">DNA damage</keyword>
<dbReference type="SMART" id="SM00155">
    <property type="entry name" value="PLDc"/>
    <property type="match status" value="1"/>
</dbReference>
<dbReference type="Pfam" id="PF09302">
    <property type="entry name" value="XLF"/>
    <property type="match status" value="1"/>
</dbReference>
<dbReference type="PANTHER" id="PTHR43856:SF1">
    <property type="entry name" value="MITOCHONDRIAL CARDIOLIPIN HYDROLASE"/>
    <property type="match status" value="1"/>
</dbReference>
<proteinExistence type="inferred from homology"/>
<comment type="subcellular location">
    <subcellularLocation>
        <location evidence="1">Nucleus</location>
    </subcellularLocation>
</comment>
<dbReference type="GO" id="GO:0005634">
    <property type="term" value="C:nucleus"/>
    <property type="evidence" value="ECO:0007669"/>
    <property type="project" value="UniProtKB-SubCell"/>
</dbReference>
<dbReference type="Gene3D" id="2.170.210.10">
    <property type="entry name" value="DNA double-strand break repair and VJ recombination XRCC4, N-terminal"/>
    <property type="match status" value="1"/>
</dbReference>
<evidence type="ECO:0000256" key="7">
    <source>
        <dbReference type="ARBA" id="ARBA00023242"/>
    </source>
</evidence>
<keyword evidence="6" id="KW-0234">DNA repair</keyword>
<comment type="similarity">
    <text evidence="9">Belongs to the phospholipase D family. MitoPLD/Zucchini subfamily.</text>
</comment>
<dbReference type="InterPro" id="IPR051406">
    <property type="entry name" value="PLD_domain"/>
</dbReference>
<feature type="domain" description="PLD phosphodiesterase" evidence="12">
    <location>
        <begin position="430"/>
        <end position="457"/>
    </location>
</feature>
<dbReference type="InterPro" id="IPR001736">
    <property type="entry name" value="PLipase_D/transphosphatidylase"/>
</dbReference>
<evidence type="ECO:0000256" key="5">
    <source>
        <dbReference type="ARBA" id="ARBA00023098"/>
    </source>
</evidence>
<dbReference type="PROSITE" id="PS50035">
    <property type="entry name" value="PLD"/>
    <property type="match status" value="1"/>
</dbReference>
<evidence type="ECO:0000256" key="9">
    <source>
        <dbReference type="ARBA" id="ARBA00038012"/>
    </source>
</evidence>
<evidence type="ECO:0000256" key="10">
    <source>
        <dbReference type="ARBA" id="ARBA00040549"/>
    </source>
</evidence>
<sequence length="484" mass="53697">MNAWKRLDRQRVLQFENREDLNSLCIRVTDFVSLYEATFERSSLQESNKVYNKSMEISVDRIVKELTAIFSSTATSSSIECLPEEETSANGGVKLVLKSKIGPSTFHWRMHLRKTSPEAFSSVVLRPLLSLVLGLRAQRDSLCQLLQRKDKEIDEYRASGATVISKNLTTAQFQRESFLVDALNDIAKDSDPKDDPGIEVFSCTDNQKIWQELSPSRSASSSSPLGLDLQKQESQSASKCSVITSTADAAAAITSTAVAVITSTADVKLAQEAKAILTSSEETIAMDDAEESKLLLEMSSGEDPHEEPSPVDLSSYGLQKDFSVFFLPERTKKKSVAFDRLDGFLEEIPDSELSTKASEAIIGVISSATTSIDLCLHIFSHRLLVKAVVSCINRGIRVRFVADEKIEEAFNNTVLLFRELGVPTKICQVPGGMMHHKFAIVDRKIVITGSFNWTNQGFVEEFEDIYSHSHIDAVTVEEAEMRKS</sequence>
<dbReference type="InterPro" id="IPR038051">
    <property type="entry name" value="XRCC4-like_N_sf"/>
</dbReference>
<keyword evidence="3" id="KW-0378">Hydrolase</keyword>
<evidence type="ECO:0000256" key="11">
    <source>
        <dbReference type="ARBA" id="ARBA00043167"/>
    </source>
</evidence>
<evidence type="ECO:0000256" key="3">
    <source>
        <dbReference type="ARBA" id="ARBA00022801"/>
    </source>
</evidence>
<evidence type="ECO:0000256" key="1">
    <source>
        <dbReference type="ARBA" id="ARBA00004123"/>
    </source>
</evidence>
<dbReference type="PANTHER" id="PTHR43856">
    <property type="entry name" value="CARDIOLIPIN HYDROLASE"/>
    <property type="match status" value="1"/>
</dbReference>
<dbReference type="Gene3D" id="3.30.870.10">
    <property type="entry name" value="Endonuclease Chain A"/>
    <property type="match status" value="1"/>
</dbReference>
<dbReference type="Gene3D" id="1.10.287.450">
    <property type="entry name" value="Helix hairpin bin"/>
    <property type="match status" value="1"/>
</dbReference>
<gene>
    <name evidence="13" type="ORF">CTOB1V02_LOCUS6840</name>
</gene>
<accession>A0A7R8WC92</accession>
<evidence type="ECO:0000313" key="13">
    <source>
        <dbReference type="EMBL" id="CAD7228964.1"/>
    </source>
</evidence>
<dbReference type="Pfam" id="PF21928">
    <property type="entry name" value="XLF_CC"/>
    <property type="match status" value="1"/>
</dbReference>
<dbReference type="AlphaFoldDB" id="A0A7R8WC92"/>
<protein>
    <recommendedName>
        <fullName evidence="10">Mitochondrial cardiolipin hydrolase</fullName>
    </recommendedName>
    <alternativeName>
        <fullName evidence="11">Mitochondrial phospholipase</fullName>
    </alternativeName>
</protein>